<feature type="region of interest" description="Disordered" evidence="5">
    <location>
        <begin position="286"/>
        <end position="334"/>
    </location>
</feature>
<dbReference type="PANTHER" id="PTHR12202:SF0">
    <property type="entry name" value="ESF1 HOMOLOG"/>
    <property type="match status" value="1"/>
</dbReference>
<keyword evidence="3" id="KW-0175">Coiled coil</keyword>
<feature type="compositionally biased region" description="Acidic residues" evidence="5">
    <location>
        <begin position="310"/>
        <end position="332"/>
    </location>
</feature>
<dbReference type="PANTHER" id="PTHR12202">
    <property type="entry name" value="ESF1 HOMOLOG"/>
    <property type="match status" value="1"/>
</dbReference>
<dbReference type="InterPro" id="IPR012580">
    <property type="entry name" value="NUC153"/>
</dbReference>
<feature type="region of interest" description="Disordered" evidence="5">
    <location>
        <begin position="527"/>
        <end position="604"/>
    </location>
</feature>
<reference evidence="8" key="2">
    <citation type="submission" date="2020-05" db="UniProtKB">
        <authorList>
            <consortium name="EnsemblMetazoa"/>
        </authorList>
    </citation>
    <scope>IDENTIFICATION</scope>
    <source>
        <strain evidence="8">IAEA</strain>
    </source>
</reference>
<dbReference type="InterPro" id="IPR039754">
    <property type="entry name" value="Esf1"/>
</dbReference>
<dbReference type="VEuPathDB" id="VectorBase:GPPI007952"/>
<protein>
    <submittedName>
        <fullName evidence="8">Uncharacterized protein</fullName>
    </submittedName>
</protein>
<proteinExistence type="inferred from homology"/>
<feature type="compositionally biased region" description="Basic and acidic residues" evidence="5">
    <location>
        <begin position="534"/>
        <end position="551"/>
    </location>
</feature>
<keyword evidence="4" id="KW-0539">Nucleus</keyword>
<evidence type="ECO:0000256" key="2">
    <source>
        <dbReference type="ARBA" id="ARBA00009087"/>
    </source>
</evidence>
<feature type="compositionally biased region" description="Acidic residues" evidence="5">
    <location>
        <begin position="464"/>
        <end position="476"/>
    </location>
</feature>
<feature type="compositionally biased region" description="Basic residues" evidence="5">
    <location>
        <begin position="557"/>
        <end position="577"/>
    </location>
</feature>
<dbReference type="Pfam" id="PF08159">
    <property type="entry name" value="NUC153"/>
    <property type="match status" value="1"/>
</dbReference>
<comment type="similarity">
    <text evidence="2">Belongs to the ESF1 family.</text>
</comment>
<evidence type="ECO:0000256" key="4">
    <source>
        <dbReference type="ARBA" id="ARBA00023242"/>
    </source>
</evidence>
<dbReference type="GO" id="GO:0006364">
    <property type="term" value="P:rRNA processing"/>
    <property type="evidence" value="ECO:0007669"/>
    <property type="project" value="InterPro"/>
</dbReference>
<feature type="region of interest" description="Disordered" evidence="5">
    <location>
        <begin position="744"/>
        <end position="779"/>
    </location>
</feature>
<dbReference type="Pfam" id="PF25121">
    <property type="entry name" value="RRM_ESF1"/>
    <property type="match status" value="1"/>
</dbReference>
<evidence type="ECO:0000313" key="8">
    <source>
        <dbReference type="EnsemblMetazoa" id="GPPI007952-PA"/>
    </source>
</evidence>
<sequence>MTLATQFCAHGTDGYVQFTFNKYYTDCCGIALKINKKMAKESTNMKMNLEKEKRKDVSKPNVFGGVLQDERFQHLVSDPRFKIPTKVERKVKIDERFQEMFTNNKFKVKCHVDKYGRKMNKSSSEDLRRYYELNSDEDDEENLETEERLREEQAILQDEKSDKFDDSAKESEEIVATLSHRLLDPNIDYARGEGDLLTDSSSDESESSEEEPVLSMDNVRQEWGELKNDAETIQYSTHRLALCNMDWDRIRAIDLMILFSSFLSPGGSILSVKIYPSEFGKARMAEEDLRGPPELVNSNRKTNRDIQEKNEEDSESGEDLLQEQDSDAEEGDDYHIEKLRQYQLSRLRYYYAIVECDGADTADKIYKECDGLEYESSATLIDLRFVPNDTNFDGDEPTDVCYELPDVSSYKPRQFTTTALQQAKVDLTWDETAIDRKELGEKLSSGKLDDISEKELRKIVACSSEDEDKDNYEGESDTQRNEDKESERKFDKKEEIISKYKALLAEISEKELKEKEGKKYDMEFTWQVSNDNEVDNKQLDLSETDKKDLTPIEKILQKRAVKNKKRKEERKRKKLQFKHNEEGIENSDAGSDSTPDDIDMNDPYFTEEFANGDFIEPFGKVKERNKKRKNLKSEGNEEDEKQVKELELLLDDDEANEQFKQHFSLAKIIKTEQEKKSKKKRHKYAKKSKDSAFKDNLVEDTFEMNVNDERFKAVFNSHEFNIDPTNPHFKKTNGMEKLISEKMKRKCTDGDVQKPPTTNKKQIENSLLVRSLKRKIRMN</sequence>
<evidence type="ECO:0000313" key="9">
    <source>
        <dbReference type="Proteomes" id="UP000092460"/>
    </source>
</evidence>
<evidence type="ECO:0000256" key="5">
    <source>
        <dbReference type="SAM" id="MobiDB-lite"/>
    </source>
</evidence>
<dbReference type="EnsemblMetazoa" id="GPPI007952-RA">
    <property type="protein sequence ID" value="GPPI007952-PA"/>
    <property type="gene ID" value="GPPI007952"/>
</dbReference>
<feature type="region of interest" description="Disordered" evidence="5">
    <location>
        <begin position="193"/>
        <end position="217"/>
    </location>
</feature>
<name>A0A1B0ATF4_9MUSC</name>
<dbReference type="STRING" id="67801.A0A1B0ATF4"/>
<feature type="domain" description="NUC153" evidence="6">
    <location>
        <begin position="708"/>
        <end position="736"/>
    </location>
</feature>
<organism evidence="8 9">
    <name type="scientific">Glossina palpalis gambiensis</name>
    <dbReference type="NCBI Taxonomy" id="67801"/>
    <lineage>
        <taxon>Eukaryota</taxon>
        <taxon>Metazoa</taxon>
        <taxon>Ecdysozoa</taxon>
        <taxon>Arthropoda</taxon>
        <taxon>Hexapoda</taxon>
        <taxon>Insecta</taxon>
        <taxon>Pterygota</taxon>
        <taxon>Neoptera</taxon>
        <taxon>Endopterygota</taxon>
        <taxon>Diptera</taxon>
        <taxon>Brachycera</taxon>
        <taxon>Muscomorpha</taxon>
        <taxon>Hippoboscoidea</taxon>
        <taxon>Glossinidae</taxon>
        <taxon>Glossina</taxon>
    </lineage>
</organism>
<dbReference type="InterPro" id="IPR056750">
    <property type="entry name" value="RRM_ESF1"/>
</dbReference>
<comment type="subcellular location">
    <subcellularLocation>
        <location evidence="1">Nucleus</location>
        <location evidence="1">Nucleolus</location>
    </subcellularLocation>
</comment>
<reference evidence="9" key="1">
    <citation type="submission" date="2015-01" db="EMBL/GenBank/DDBJ databases">
        <authorList>
            <person name="Aksoy S."/>
            <person name="Warren W."/>
            <person name="Wilson R.K."/>
        </authorList>
    </citation>
    <scope>NUCLEOTIDE SEQUENCE [LARGE SCALE GENOMIC DNA]</scope>
    <source>
        <strain evidence="9">IAEA</strain>
    </source>
</reference>
<accession>A0A1B0ATF4</accession>
<dbReference type="EMBL" id="JXJN01003292">
    <property type="status" value="NOT_ANNOTATED_CDS"/>
    <property type="molecule type" value="Genomic_DNA"/>
</dbReference>
<dbReference type="GO" id="GO:0003723">
    <property type="term" value="F:RNA binding"/>
    <property type="evidence" value="ECO:0007669"/>
    <property type="project" value="TreeGrafter"/>
</dbReference>
<dbReference type="AlphaFoldDB" id="A0A1B0ATF4"/>
<feature type="compositionally biased region" description="Basic and acidic residues" evidence="5">
    <location>
        <begin position="631"/>
        <end position="642"/>
    </location>
</feature>
<evidence type="ECO:0000259" key="7">
    <source>
        <dbReference type="Pfam" id="PF25121"/>
    </source>
</evidence>
<evidence type="ECO:0000256" key="3">
    <source>
        <dbReference type="ARBA" id="ARBA00023054"/>
    </source>
</evidence>
<keyword evidence="9" id="KW-1185">Reference proteome</keyword>
<dbReference type="GO" id="GO:0005730">
    <property type="term" value="C:nucleolus"/>
    <property type="evidence" value="ECO:0007669"/>
    <property type="project" value="UniProtKB-SubCell"/>
</dbReference>
<evidence type="ECO:0000259" key="6">
    <source>
        <dbReference type="Pfam" id="PF08159"/>
    </source>
</evidence>
<feature type="domain" description="ESF1 RRM" evidence="7">
    <location>
        <begin position="237"/>
        <end position="401"/>
    </location>
</feature>
<feature type="compositionally biased region" description="Acidic residues" evidence="5">
    <location>
        <begin position="201"/>
        <end position="212"/>
    </location>
</feature>
<feature type="compositionally biased region" description="Basic and acidic residues" evidence="5">
    <location>
        <begin position="477"/>
        <end position="490"/>
    </location>
</feature>
<feature type="region of interest" description="Disordered" evidence="5">
    <location>
        <begin position="462"/>
        <end position="490"/>
    </location>
</feature>
<dbReference type="Proteomes" id="UP000092460">
    <property type="component" value="Unassembled WGS sequence"/>
</dbReference>
<feature type="region of interest" description="Disordered" evidence="5">
    <location>
        <begin position="616"/>
        <end position="642"/>
    </location>
</feature>
<evidence type="ECO:0000256" key="1">
    <source>
        <dbReference type="ARBA" id="ARBA00004604"/>
    </source>
</evidence>